<accession>A0A2S9XBM6</accession>
<keyword evidence="3" id="KW-1185">Reference proteome</keyword>
<dbReference type="AlphaFoldDB" id="A0A2S9XBM6"/>
<gene>
    <name evidence="2" type="ORF">ENSA5_66270</name>
</gene>
<dbReference type="Proteomes" id="UP000237968">
    <property type="component" value="Unassembled WGS sequence"/>
</dbReference>
<name>A0A2S9XBM6_9BACT</name>
<feature type="region of interest" description="Disordered" evidence="1">
    <location>
        <begin position="61"/>
        <end position="95"/>
    </location>
</feature>
<protein>
    <submittedName>
        <fullName evidence="2">Uncharacterized protein</fullName>
    </submittedName>
</protein>
<reference evidence="2 3" key="1">
    <citation type="submission" date="2018-03" db="EMBL/GenBank/DDBJ databases">
        <title>Draft Genome Sequences of the Obligatory Marine Myxobacteria Enhygromyxa salina SWB005.</title>
        <authorList>
            <person name="Poehlein A."/>
            <person name="Moghaddam J.A."/>
            <person name="Harms H."/>
            <person name="Alanjari M."/>
            <person name="Koenig G.M."/>
            <person name="Daniel R."/>
            <person name="Schaeberle T.F."/>
        </authorList>
    </citation>
    <scope>NUCLEOTIDE SEQUENCE [LARGE SCALE GENOMIC DNA]</scope>
    <source>
        <strain evidence="2 3">SWB005</strain>
    </source>
</reference>
<evidence type="ECO:0000313" key="2">
    <source>
        <dbReference type="EMBL" id="PRP90262.1"/>
    </source>
</evidence>
<organism evidence="2 3">
    <name type="scientific">Enhygromyxa salina</name>
    <dbReference type="NCBI Taxonomy" id="215803"/>
    <lineage>
        <taxon>Bacteria</taxon>
        <taxon>Pseudomonadati</taxon>
        <taxon>Myxococcota</taxon>
        <taxon>Polyangia</taxon>
        <taxon>Nannocystales</taxon>
        <taxon>Nannocystaceae</taxon>
        <taxon>Enhygromyxa</taxon>
    </lineage>
</organism>
<dbReference type="EMBL" id="PVNK01000289">
    <property type="protein sequence ID" value="PRP90262.1"/>
    <property type="molecule type" value="Genomic_DNA"/>
</dbReference>
<comment type="caution">
    <text evidence="2">The sequence shown here is derived from an EMBL/GenBank/DDBJ whole genome shotgun (WGS) entry which is preliminary data.</text>
</comment>
<evidence type="ECO:0000313" key="3">
    <source>
        <dbReference type="Proteomes" id="UP000237968"/>
    </source>
</evidence>
<sequence>MRGDAVGLVAQPGVVRGVGPSSQEQIHAEAREAIGLAQGDDVSIPGHERVIGDVAQARELGGPAELRDVGPRQDPSEQRREQLAEEAGQGRRAAPVVGQVDDLALPLGGAQGHGAGKDLGVGAPEPIDRLLGIPDEEHLGGGLVGPAQLGEAIDDLGLERVDVLVLVDEHVTVATAQVDLGARIIEQRVGQELEVVVAQDRALAQARAPVAAGEGRERDPAGEVLGLAAAERGLGIGQHRPLAPGREHPVAVADLLQRRRDRGAEFGARAGRDQLVDVGGDLLELGLG</sequence>
<evidence type="ECO:0000256" key="1">
    <source>
        <dbReference type="SAM" id="MobiDB-lite"/>
    </source>
</evidence>
<feature type="compositionally biased region" description="Basic and acidic residues" evidence="1">
    <location>
        <begin position="65"/>
        <end position="83"/>
    </location>
</feature>
<proteinExistence type="predicted"/>
<feature type="region of interest" description="Disordered" evidence="1">
    <location>
        <begin position="1"/>
        <end position="24"/>
    </location>
</feature>